<keyword evidence="2" id="KW-0808">Transferase</keyword>
<evidence type="ECO:0000313" key="3">
    <source>
        <dbReference type="Proteomes" id="UP001225034"/>
    </source>
</evidence>
<sequence length="244" mass="28209">MKQNKYDDQGFFDAYEKMPRSTHGLKAAGEWHVLKKLIPNLNKKRVLDLGCGYGWHCEYAATNGADSVIGVDISKKMLEKAEEVNAFDTVSYINRAIEDIDFPEQSFDFVISSLALHYVKDYRDVVKHVYHQLSPGGSFLFSVEHPIFTSRSEQDWYVNEKEEKLHWPVDQYQDEGIRETSFLTADVVKYHRTISTYLNELVDAGFSVQTIKEPKPTDEALEQSAEMRDELRRPMFLIILATKK</sequence>
<evidence type="ECO:0000259" key="1">
    <source>
        <dbReference type="Pfam" id="PF08241"/>
    </source>
</evidence>
<protein>
    <submittedName>
        <fullName evidence="2">SAM-dependent methyltransferase</fullName>
    </submittedName>
</protein>
<dbReference type="InterPro" id="IPR029063">
    <property type="entry name" value="SAM-dependent_MTases_sf"/>
</dbReference>
<comment type="caution">
    <text evidence="2">The sequence shown here is derived from an EMBL/GenBank/DDBJ whole genome shotgun (WGS) entry which is preliminary data.</text>
</comment>
<dbReference type="CDD" id="cd02440">
    <property type="entry name" value="AdoMet_MTases"/>
    <property type="match status" value="1"/>
</dbReference>
<organism evidence="2 3">
    <name type="scientific">Alkalicoccobacillus murimartini</name>
    <dbReference type="NCBI Taxonomy" id="171685"/>
    <lineage>
        <taxon>Bacteria</taxon>
        <taxon>Bacillati</taxon>
        <taxon>Bacillota</taxon>
        <taxon>Bacilli</taxon>
        <taxon>Bacillales</taxon>
        <taxon>Bacillaceae</taxon>
        <taxon>Alkalicoccobacillus</taxon>
    </lineage>
</organism>
<keyword evidence="2" id="KW-0489">Methyltransferase</keyword>
<dbReference type="Gene3D" id="3.40.50.150">
    <property type="entry name" value="Vaccinia Virus protein VP39"/>
    <property type="match status" value="1"/>
</dbReference>
<proteinExistence type="predicted"/>
<dbReference type="PANTHER" id="PTHR43861">
    <property type="entry name" value="TRANS-ACONITATE 2-METHYLTRANSFERASE-RELATED"/>
    <property type="match status" value="1"/>
</dbReference>
<name>A0ABT9YNF7_9BACI</name>
<dbReference type="EMBL" id="JAUSUA010000006">
    <property type="protein sequence ID" value="MDQ0208737.1"/>
    <property type="molecule type" value="Genomic_DNA"/>
</dbReference>
<dbReference type="PANTHER" id="PTHR43861:SF1">
    <property type="entry name" value="TRANS-ACONITATE 2-METHYLTRANSFERASE"/>
    <property type="match status" value="1"/>
</dbReference>
<dbReference type="GO" id="GO:0008168">
    <property type="term" value="F:methyltransferase activity"/>
    <property type="evidence" value="ECO:0007669"/>
    <property type="project" value="UniProtKB-KW"/>
</dbReference>
<feature type="domain" description="Methyltransferase type 11" evidence="1">
    <location>
        <begin position="47"/>
        <end position="141"/>
    </location>
</feature>
<dbReference type="InterPro" id="IPR013216">
    <property type="entry name" value="Methyltransf_11"/>
</dbReference>
<accession>A0ABT9YNF7</accession>
<dbReference type="SUPFAM" id="SSF53335">
    <property type="entry name" value="S-adenosyl-L-methionine-dependent methyltransferases"/>
    <property type="match status" value="1"/>
</dbReference>
<dbReference type="Proteomes" id="UP001225034">
    <property type="component" value="Unassembled WGS sequence"/>
</dbReference>
<dbReference type="Pfam" id="PF08241">
    <property type="entry name" value="Methyltransf_11"/>
    <property type="match status" value="1"/>
</dbReference>
<gene>
    <name evidence="2" type="ORF">J2S05_003549</name>
</gene>
<evidence type="ECO:0000313" key="2">
    <source>
        <dbReference type="EMBL" id="MDQ0208737.1"/>
    </source>
</evidence>
<reference evidence="2 3" key="1">
    <citation type="submission" date="2023-07" db="EMBL/GenBank/DDBJ databases">
        <title>Genomic Encyclopedia of Type Strains, Phase IV (KMG-IV): sequencing the most valuable type-strain genomes for metagenomic binning, comparative biology and taxonomic classification.</title>
        <authorList>
            <person name="Goeker M."/>
        </authorList>
    </citation>
    <scope>NUCLEOTIDE SEQUENCE [LARGE SCALE GENOMIC DNA]</scope>
    <source>
        <strain evidence="2 3">DSM 19154</strain>
    </source>
</reference>
<dbReference type="RefSeq" id="WP_306985031.1">
    <property type="nucleotide sequence ID" value="NZ_JAUSUA010000006.1"/>
</dbReference>
<keyword evidence="3" id="KW-1185">Reference proteome</keyword>
<dbReference type="GO" id="GO:0032259">
    <property type="term" value="P:methylation"/>
    <property type="evidence" value="ECO:0007669"/>
    <property type="project" value="UniProtKB-KW"/>
</dbReference>